<accession>A0A250JSE1</accession>
<reference evidence="8 9" key="1">
    <citation type="submission" date="2017-06" db="EMBL/GenBank/DDBJ databases">
        <title>Sequencing and comparative analysis of myxobacterial genomes.</title>
        <authorList>
            <person name="Rupp O."/>
            <person name="Goesmann A."/>
            <person name="Sogaard-Andersen L."/>
        </authorList>
    </citation>
    <scope>NUCLEOTIDE SEQUENCE [LARGE SCALE GENOMIC DNA]</scope>
    <source>
        <strain evidence="8 9">DSM 14697</strain>
    </source>
</reference>
<dbReference type="SUPFAM" id="SSF81296">
    <property type="entry name" value="E set domains"/>
    <property type="match status" value="1"/>
</dbReference>
<feature type="signal peptide" evidence="6">
    <location>
        <begin position="1"/>
        <end position="29"/>
    </location>
</feature>
<evidence type="ECO:0000256" key="2">
    <source>
        <dbReference type="ARBA" id="ARBA00005001"/>
    </source>
</evidence>
<proteinExistence type="inferred from homology"/>
<gene>
    <name evidence="8" type="ORF">MYMAC_002350</name>
</gene>
<dbReference type="InterPro" id="IPR014718">
    <property type="entry name" value="GH-type_carb-bd"/>
</dbReference>
<evidence type="ECO:0000313" key="9">
    <source>
        <dbReference type="Proteomes" id="UP000217343"/>
    </source>
</evidence>
<dbReference type="PANTHER" id="PTHR30504:SF2">
    <property type="entry name" value="GLUCANS BIOSYNTHESIS PROTEIN G"/>
    <property type="match status" value="1"/>
</dbReference>
<dbReference type="PANTHER" id="PTHR30504">
    <property type="entry name" value="GLUCANS BIOSYNTHESIS PROTEIN"/>
    <property type="match status" value="1"/>
</dbReference>
<dbReference type="UniPathway" id="UPA00637"/>
<evidence type="ECO:0000256" key="5">
    <source>
        <dbReference type="ARBA" id="ARBA00022764"/>
    </source>
</evidence>
<keyword evidence="9" id="KW-1185">Reference proteome</keyword>
<organism evidence="8 9">
    <name type="scientific">Corallococcus macrosporus DSM 14697</name>
    <dbReference type="NCBI Taxonomy" id="1189310"/>
    <lineage>
        <taxon>Bacteria</taxon>
        <taxon>Pseudomonadati</taxon>
        <taxon>Myxococcota</taxon>
        <taxon>Myxococcia</taxon>
        <taxon>Myxococcales</taxon>
        <taxon>Cystobacterineae</taxon>
        <taxon>Myxococcaceae</taxon>
        <taxon>Corallococcus</taxon>
    </lineage>
</organism>
<comment type="similarity">
    <text evidence="3">Belongs to the OpgD/OpgG family.</text>
</comment>
<dbReference type="Proteomes" id="UP000217343">
    <property type="component" value="Chromosome"/>
</dbReference>
<dbReference type="EMBL" id="CP022203">
    <property type="protein sequence ID" value="ATB46745.1"/>
    <property type="molecule type" value="Genomic_DNA"/>
</dbReference>
<dbReference type="Gene3D" id="2.70.98.10">
    <property type="match status" value="1"/>
</dbReference>
<dbReference type="KEGG" id="mmas:MYMAC_002350"/>
<keyword evidence="5" id="KW-0574">Periplasm</keyword>
<dbReference type="InterPro" id="IPR011013">
    <property type="entry name" value="Gal_mutarotase_sf_dom"/>
</dbReference>
<dbReference type="InterPro" id="IPR014438">
    <property type="entry name" value="Glucan_biosyn_MdoG/MdoD"/>
</dbReference>
<dbReference type="FunFam" id="2.70.98.10:FF:000001">
    <property type="entry name" value="Glucans biosynthesis protein G"/>
    <property type="match status" value="1"/>
</dbReference>
<dbReference type="InterPro" id="IPR007444">
    <property type="entry name" value="Glucan_biosyn_MdoG_C"/>
</dbReference>
<protein>
    <submittedName>
        <fullName evidence="8">Glucan biosynthesis protein D</fullName>
    </submittedName>
</protein>
<dbReference type="Gene3D" id="2.60.40.10">
    <property type="entry name" value="Immunoglobulins"/>
    <property type="match status" value="1"/>
</dbReference>
<evidence type="ECO:0000256" key="1">
    <source>
        <dbReference type="ARBA" id="ARBA00004418"/>
    </source>
</evidence>
<dbReference type="RefSeq" id="WP_095958174.1">
    <property type="nucleotide sequence ID" value="NZ_CP022203.1"/>
</dbReference>
<comment type="pathway">
    <text evidence="2">Glycan metabolism; osmoregulated periplasmic glucan (OPG) biosynthesis.</text>
</comment>
<dbReference type="GO" id="GO:0003824">
    <property type="term" value="F:catalytic activity"/>
    <property type="evidence" value="ECO:0007669"/>
    <property type="project" value="InterPro"/>
</dbReference>
<dbReference type="PIRSF" id="PIRSF006281">
    <property type="entry name" value="MdoG"/>
    <property type="match status" value="1"/>
</dbReference>
<keyword evidence="4 6" id="KW-0732">Signal</keyword>
<feature type="domain" description="Glucan biosynthesis periplasmic MdoG C-terminal" evidence="7">
    <location>
        <begin position="48"/>
        <end position="529"/>
    </location>
</feature>
<evidence type="ECO:0000259" key="7">
    <source>
        <dbReference type="Pfam" id="PF04349"/>
    </source>
</evidence>
<name>A0A250JSE1_9BACT</name>
<sequence length="531" mass="58908">MTSLRQKALKRGAPWLCAVAVASSGAAVAAQPSAARPRPAATQGTTAFSTETVVERARALAARPYVAPPKSLPKAYSQLSYDEYRDIRFRPERAHWRDAGLPFQVQFFHPGFLFQSPVVMNVVEAGRAQPLPFSQELFSYGKVVNKASLPRGGVDGFAGLRFHHPLNRPDLFDELAVFQGASYFRSLGQGNLYGLSARGIAIDTAQPSPEEFPEFREFWLERPADGADRVVVHALMDGPSITGAYRFTLIPGANTVMEVEATLFSRRTIENLGVAPLTSMYLFGENDRAKFDDFRPEVHDSDGLLVWSRDGEQLWRPLQNPRQVRTSSFRADSPRAFGLLQRDTAFHNYEDLEARYERRPSAWVEPVGEWGAGAVRLVEIPTPDETHDNIVAFWVPDTALTPGKPLRVAYRLHWGAKSPWASTGGVVTSTRITSAITPGMPVGEGVTPATRRFILDFSRTARAEDGPVEAVITAAKGQVLRSTIQRHEPSGGWRTTFELEPEGTSEPIELRAFLRRGSETLTETWSYLWIP</sequence>
<dbReference type="InterPro" id="IPR014756">
    <property type="entry name" value="Ig_E-set"/>
</dbReference>
<dbReference type="GO" id="GO:0051274">
    <property type="term" value="P:beta-glucan biosynthetic process"/>
    <property type="evidence" value="ECO:0007669"/>
    <property type="project" value="TreeGrafter"/>
</dbReference>
<feature type="chain" id="PRO_5013304298" evidence="6">
    <location>
        <begin position="30"/>
        <end position="531"/>
    </location>
</feature>
<evidence type="ECO:0000256" key="6">
    <source>
        <dbReference type="SAM" id="SignalP"/>
    </source>
</evidence>
<dbReference type="Pfam" id="PF04349">
    <property type="entry name" value="MdoG"/>
    <property type="match status" value="1"/>
</dbReference>
<evidence type="ECO:0000313" key="8">
    <source>
        <dbReference type="EMBL" id="ATB46745.1"/>
    </source>
</evidence>
<evidence type="ECO:0000256" key="3">
    <source>
        <dbReference type="ARBA" id="ARBA00009284"/>
    </source>
</evidence>
<evidence type="ECO:0000256" key="4">
    <source>
        <dbReference type="ARBA" id="ARBA00022729"/>
    </source>
</evidence>
<comment type="subcellular location">
    <subcellularLocation>
        <location evidence="1">Periplasm</location>
    </subcellularLocation>
</comment>
<dbReference type="AlphaFoldDB" id="A0A250JSE1"/>
<dbReference type="SUPFAM" id="SSF74650">
    <property type="entry name" value="Galactose mutarotase-like"/>
    <property type="match status" value="1"/>
</dbReference>
<dbReference type="OrthoDB" id="335750at2"/>
<dbReference type="GO" id="GO:0030246">
    <property type="term" value="F:carbohydrate binding"/>
    <property type="evidence" value="ECO:0007669"/>
    <property type="project" value="InterPro"/>
</dbReference>
<dbReference type="InterPro" id="IPR013783">
    <property type="entry name" value="Ig-like_fold"/>
</dbReference>
<dbReference type="GO" id="GO:0030288">
    <property type="term" value="C:outer membrane-bounded periplasmic space"/>
    <property type="evidence" value="ECO:0007669"/>
    <property type="project" value="TreeGrafter"/>
</dbReference>